<name>A0AAD1XDD0_EUPCR</name>
<feature type="compositionally biased region" description="Low complexity" evidence="2">
    <location>
        <begin position="10"/>
        <end position="20"/>
    </location>
</feature>
<keyword evidence="4" id="KW-1185">Reference proteome</keyword>
<organism evidence="3 4">
    <name type="scientific">Euplotes crassus</name>
    <dbReference type="NCBI Taxonomy" id="5936"/>
    <lineage>
        <taxon>Eukaryota</taxon>
        <taxon>Sar</taxon>
        <taxon>Alveolata</taxon>
        <taxon>Ciliophora</taxon>
        <taxon>Intramacronucleata</taxon>
        <taxon>Spirotrichea</taxon>
        <taxon>Hypotrichia</taxon>
        <taxon>Euplotida</taxon>
        <taxon>Euplotidae</taxon>
        <taxon>Moneuplotes</taxon>
    </lineage>
</organism>
<evidence type="ECO:0000256" key="1">
    <source>
        <dbReference type="SAM" id="Coils"/>
    </source>
</evidence>
<feature type="compositionally biased region" description="Acidic residues" evidence="2">
    <location>
        <begin position="21"/>
        <end position="56"/>
    </location>
</feature>
<keyword evidence="1" id="KW-0175">Coiled coil</keyword>
<reference evidence="3" key="1">
    <citation type="submission" date="2023-07" db="EMBL/GenBank/DDBJ databases">
        <authorList>
            <consortium name="AG Swart"/>
            <person name="Singh M."/>
            <person name="Singh A."/>
            <person name="Seah K."/>
            <person name="Emmerich C."/>
        </authorList>
    </citation>
    <scope>NUCLEOTIDE SEQUENCE</scope>
    <source>
        <strain evidence="3">DP1</strain>
    </source>
</reference>
<feature type="compositionally biased region" description="Acidic residues" evidence="2">
    <location>
        <begin position="73"/>
        <end position="116"/>
    </location>
</feature>
<sequence length="331" mass="38512">MEDHCEDYWGDYNGEYQDYNYYEDQEEGMDQEEYGQDGEQDEEEEFDEFGENEGDGADQGFDGEWGEGKELEDYGDCGGDLEDQDCDFEEDFDEGDGDEGDEGDEDDEGFEGEEDWGNNYDYGENQYCEYCVEKDKVIKNLEEKVLFHDQTLTDKNNRIFRLQHVVKNLNNGEYTPRCMQGKDTYDQLNEKLEQKLGIITALKWEISVLKKNESKANISQRKTNSLLIKEQQKSETYRNKVSLITNKYQLRESSNEKSLRNAEKQIKNLTQLNQQLSDQVDKVTKESKEFQELCHAKTVLLSSLKKLTPPSKPVMADGKYDYKGTFQVVLL</sequence>
<proteinExistence type="predicted"/>
<accession>A0AAD1XDD0</accession>
<dbReference type="AlphaFoldDB" id="A0AAD1XDD0"/>
<comment type="caution">
    <text evidence="3">The sequence shown here is derived from an EMBL/GenBank/DDBJ whole genome shotgun (WGS) entry which is preliminary data.</text>
</comment>
<feature type="coiled-coil region" evidence="1">
    <location>
        <begin position="252"/>
        <end position="293"/>
    </location>
</feature>
<feature type="region of interest" description="Disordered" evidence="2">
    <location>
        <begin position="1"/>
        <end position="120"/>
    </location>
</feature>
<gene>
    <name evidence="3" type="ORF">ECRASSUSDP1_LOCUS11564</name>
</gene>
<evidence type="ECO:0000256" key="2">
    <source>
        <dbReference type="SAM" id="MobiDB-lite"/>
    </source>
</evidence>
<evidence type="ECO:0000313" key="3">
    <source>
        <dbReference type="EMBL" id="CAI2370255.1"/>
    </source>
</evidence>
<evidence type="ECO:0000313" key="4">
    <source>
        <dbReference type="Proteomes" id="UP001295684"/>
    </source>
</evidence>
<dbReference type="Proteomes" id="UP001295684">
    <property type="component" value="Unassembled WGS sequence"/>
</dbReference>
<protein>
    <submittedName>
        <fullName evidence="3">Uncharacterized protein</fullName>
    </submittedName>
</protein>
<dbReference type="EMBL" id="CAMPGE010011420">
    <property type="protein sequence ID" value="CAI2370255.1"/>
    <property type="molecule type" value="Genomic_DNA"/>
</dbReference>